<accession>H0EQQ8</accession>
<organism evidence="1 2">
    <name type="scientific">Glarea lozoyensis (strain ATCC 74030 / MF5533)</name>
    <dbReference type="NCBI Taxonomy" id="1104152"/>
    <lineage>
        <taxon>Eukaryota</taxon>
        <taxon>Fungi</taxon>
        <taxon>Dikarya</taxon>
        <taxon>Ascomycota</taxon>
        <taxon>Pezizomycotina</taxon>
        <taxon>Leotiomycetes</taxon>
        <taxon>Helotiales</taxon>
        <taxon>Helotiaceae</taxon>
        <taxon>Glarea</taxon>
    </lineage>
</organism>
<dbReference type="EMBL" id="AGUE01000125">
    <property type="protein sequence ID" value="EHK99180.1"/>
    <property type="molecule type" value="Genomic_DNA"/>
</dbReference>
<dbReference type="HOGENOM" id="CLU_3175496_0_0_1"/>
<keyword evidence="2" id="KW-1185">Reference proteome</keyword>
<protein>
    <submittedName>
        <fullName evidence="1">Uncharacterized protein</fullName>
    </submittedName>
</protein>
<name>H0EQQ8_GLAL7</name>
<comment type="caution">
    <text evidence="1">The sequence shown here is derived from an EMBL/GenBank/DDBJ whole genome shotgun (WGS) entry which is preliminary data.</text>
</comment>
<dbReference type="Proteomes" id="UP000005446">
    <property type="component" value="Unassembled WGS sequence"/>
</dbReference>
<gene>
    <name evidence="1" type="ORF">M7I_5013</name>
</gene>
<reference evidence="1 2" key="1">
    <citation type="journal article" date="2012" name="Eukaryot. Cell">
        <title>Genome sequence of the fungus Glarea lozoyensis: the first genome sequence of a species from the Helotiaceae family.</title>
        <authorList>
            <person name="Youssar L."/>
            <person name="Gruening B.A."/>
            <person name="Erxleben A."/>
            <person name="Guenther S."/>
            <person name="Huettel W."/>
        </authorList>
    </citation>
    <scope>NUCLEOTIDE SEQUENCE [LARGE SCALE GENOMIC DNA]</scope>
    <source>
        <strain evidence="2">ATCC 74030 / MF5533</strain>
    </source>
</reference>
<evidence type="ECO:0000313" key="1">
    <source>
        <dbReference type="EMBL" id="EHK99180.1"/>
    </source>
</evidence>
<dbReference type="AlphaFoldDB" id="H0EQQ8"/>
<proteinExistence type="predicted"/>
<dbReference type="InParanoid" id="H0EQQ8"/>
<sequence length="47" mass="5763">MRRYFWPFYRIQHRFSHLRSSLRRAKSGYQLLEKAISVQDEFSLAVS</sequence>
<evidence type="ECO:0000313" key="2">
    <source>
        <dbReference type="Proteomes" id="UP000005446"/>
    </source>
</evidence>